<evidence type="ECO:0000256" key="1">
    <source>
        <dbReference type="SAM" id="MobiDB-lite"/>
    </source>
</evidence>
<dbReference type="AlphaFoldDB" id="A0A803NL34"/>
<reference evidence="2" key="1">
    <citation type="submission" date="2018-11" db="EMBL/GenBank/DDBJ databases">
        <authorList>
            <person name="Grassa J C."/>
        </authorList>
    </citation>
    <scope>NUCLEOTIDE SEQUENCE [LARGE SCALE GENOMIC DNA]</scope>
</reference>
<reference evidence="2" key="2">
    <citation type="submission" date="2021-03" db="UniProtKB">
        <authorList>
            <consortium name="EnsemblPlants"/>
        </authorList>
    </citation>
    <scope>IDENTIFICATION</scope>
</reference>
<accession>A0A803NL34</accession>
<sequence length="294" mass="32785">MEATSTSIINLTKPILVIKPLSQVPVENSKGDSSDYDGPVLINKKRAKSSDGGASKKARVEAKEKSTTTSYRLGVVRFAVMASRDPMYIAEAMRSQANIIGLLAERNCSMVIQLAYDLEVMRAEHADAELRKEEAPNALAEENENMEATIKQRVSDFLDKDLTCERKTTLERKVKNHLQLQQVTEEAEAKPTEMDEEAEIELSAPVKAYEESQERYYKVVIDLFDALDNEDLLPKILALEEVDKAKEVAHRIHEVNPRITILGCKNVDDSAFLAHEVPMSTNSAIPEASSKVHT</sequence>
<organism evidence="2 3">
    <name type="scientific">Cannabis sativa</name>
    <name type="common">Hemp</name>
    <name type="synonym">Marijuana</name>
    <dbReference type="NCBI Taxonomy" id="3483"/>
    <lineage>
        <taxon>Eukaryota</taxon>
        <taxon>Viridiplantae</taxon>
        <taxon>Streptophyta</taxon>
        <taxon>Embryophyta</taxon>
        <taxon>Tracheophyta</taxon>
        <taxon>Spermatophyta</taxon>
        <taxon>Magnoliopsida</taxon>
        <taxon>eudicotyledons</taxon>
        <taxon>Gunneridae</taxon>
        <taxon>Pentapetalae</taxon>
        <taxon>rosids</taxon>
        <taxon>fabids</taxon>
        <taxon>Rosales</taxon>
        <taxon>Cannabaceae</taxon>
        <taxon>Cannabis</taxon>
    </lineage>
</organism>
<dbReference type="EMBL" id="UZAU01000073">
    <property type="status" value="NOT_ANNOTATED_CDS"/>
    <property type="molecule type" value="Genomic_DNA"/>
</dbReference>
<dbReference type="Proteomes" id="UP000596661">
    <property type="component" value="Chromosome 1"/>
</dbReference>
<feature type="region of interest" description="Disordered" evidence="1">
    <location>
        <begin position="25"/>
        <end position="63"/>
    </location>
</feature>
<dbReference type="EnsemblPlants" id="evm.model.01.2417">
    <property type="protein sequence ID" value="cds.evm.model.01.2417"/>
    <property type="gene ID" value="evm.TU.01.2417"/>
</dbReference>
<proteinExistence type="predicted"/>
<evidence type="ECO:0000313" key="2">
    <source>
        <dbReference type="EnsemblPlants" id="cds.evm.model.01.2417"/>
    </source>
</evidence>
<protein>
    <submittedName>
        <fullName evidence="2">Uncharacterized protein</fullName>
    </submittedName>
</protein>
<keyword evidence="3" id="KW-1185">Reference proteome</keyword>
<name>A0A803NL34_CANSA</name>
<evidence type="ECO:0000313" key="3">
    <source>
        <dbReference type="Proteomes" id="UP000596661"/>
    </source>
</evidence>
<dbReference type="Gramene" id="evm.model.01.2417">
    <property type="protein sequence ID" value="cds.evm.model.01.2417"/>
    <property type="gene ID" value="evm.TU.01.2417"/>
</dbReference>